<evidence type="ECO:0000313" key="2">
    <source>
        <dbReference type="EMBL" id="CAK9230034.1"/>
    </source>
</evidence>
<organism evidence="2 3">
    <name type="scientific">Sphagnum troendelagicum</name>
    <dbReference type="NCBI Taxonomy" id="128251"/>
    <lineage>
        <taxon>Eukaryota</taxon>
        <taxon>Viridiplantae</taxon>
        <taxon>Streptophyta</taxon>
        <taxon>Embryophyta</taxon>
        <taxon>Bryophyta</taxon>
        <taxon>Sphagnophytina</taxon>
        <taxon>Sphagnopsida</taxon>
        <taxon>Sphagnales</taxon>
        <taxon>Sphagnaceae</taxon>
        <taxon>Sphagnum</taxon>
    </lineage>
</organism>
<accession>A0ABP0UU55</accession>
<dbReference type="PANTHER" id="PTHR46666">
    <property type="entry name" value="60S RIBOSOMAL L18A-LIKE PROTEIN"/>
    <property type="match status" value="1"/>
</dbReference>
<reference evidence="2" key="1">
    <citation type="submission" date="2024-02" db="EMBL/GenBank/DDBJ databases">
        <authorList>
            <consortium name="ELIXIR-Norway"/>
            <consortium name="Elixir Norway"/>
        </authorList>
    </citation>
    <scope>NUCLEOTIDE SEQUENCE</scope>
</reference>
<dbReference type="PANTHER" id="PTHR46666:SF2">
    <property type="entry name" value="60S RIBOSOMAL L18A-LIKE PROTEIN"/>
    <property type="match status" value="1"/>
</dbReference>
<evidence type="ECO:0000256" key="1">
    <source>
        <dbReference type="SAM" id="Phobius"/>
    </source>
</evidence>
<keyword evidence="1" id="KW-0812">Transmembrane</keyword>
<feature type="transmembrane region" description="Helical" evidence="1">
    <location>
        <begin position="85"/>
        <end position="109"/>
    </location>
</feature>
<evidence type="ECO:0000313" key="3">
    <source>
        <dbReference type="Proteomes" id="UP001497512"/>
    </source>
</evidence>
<feature type="transmembrane region" description="Helical" evidence="1">
    <location>
        <begin position="43"/>
        <end position="65"/>
    </location>
</feature>
<proteinExistence type="predicted"/>
<gene>
    <name evidence="2" type="ORF">CSSPTR1EN2_LOCUS20031</name>
</gene>
<keyword evidence="1" id="KW-0472">Membrane</keyword>
<dbReference type="Proteomes" id="UP001497512">
    <property type="component" value="Chromosome 6"/>
</dbReference>
<evidence type="ECO:0008006" key="4">
    <source>
        <dbReference type="Google" id="ProtNLM"/>
    </source>
</evidence>
<name>A0ABP0UU55_9BRYO</name>
<sequence length="117" mass="13079">MMGREKKQGGSPRGSAYQALLGNQDYESDAAAVPYIGIYDHRLPCCGCGFGWCSFLIGFVVPLFWYYGTYLFYTERYHDPRERPGLAACAIAALVLTVALVITLIVLLAQRKLLFFL</sequence>
<dbReference type="EMBL" id="OZ019898">
    <property type="protein sequence ID" value="CAK9230034.1"/>
    <property type="molecule type" value="Genomic_DNA"/>
</dbReference>
<keyword evidence="3" id="KW-1185">Reference proteome</keyword>
<protein>
    <recommendedName>
        <fullName evidence="4">60S ribosomal protein L18a-like protein</fullName>
    </recommendedName>
</protein>
<keyword evidence="1" id="KW-1133">Transmembrane helix</keyword>